<dbReference type="PANTHER" id="PTHR46034">
    <property type="match status" value="1"/>
</dbReference>
<feature type="transmembrane region" description="Helical" evidence="2">
    <location>
        <begin position="639"/>
        <end position="662"/>
    </location>
</feature>
<comment type="caution">
    <text evidence="4">The sequence shown here is derived from an EMBL/GenBank/DDBJ whole genome shotgun (WGS) entry which is preliminary data.</text>
</comment>
<dbReference type="InterPro" id="IPR044832">
    <property type="entry name" value="NRP-like"/>
</dbReference>
<dbReference type="Pfam" id="PF10539">
    <property type="entry name" value="Dev_Cell_Death"/>
    <property type="match status" value="1"/>
</dbReference>
<dbReference type="PANTHER" id="PTHR46034:SF12">
    <property type="entry name" value="B2 PROTEIN"/>
    <property type="match status" value="1"/>
</dbReference>
<reference evidence="4" key="1">
    <citation type="submission" date="2017-07" db="EMBL/GenBank/DDBJ databases">
        <title>Taro Niue Genome Assembly and Annotation.</title>
        <authorList>
            <person name="Atibalentja N."/>
            <person name="Keating K."/>
            <person name="Fields C.J."/>
        </authorList>
    </citation>
    <scope>NUCLEOTIDE SEQUENCE</scope>
    <source>
        <strain evidence="4">Niue_2</strain>
        <tissue evidence="4">Leaf</tissue>
    </source>
</reference>
<dbReference type="EMBL" id="NMUH01002868">
    <property type="protein sequence ID" value="MQM02524.1"/>
    <property type="molecule type" value="Genomic_DNA"/>
</dbReference>
<protein>
    <recommendedName>
        <fullName evidence="3">DCD domain-containing protein</fullName>
    </recommendedName>
</protein>
<evidence type="ECO:0000256" key="1">
    <source>
        <dbReference type="SAM" id="MobiDB-lite"/>
    </source>
</evidence>
<evidence type="ECO:0000313" key="5">
    <source>
        <dbReference type="Proteomes" id="UP000652761"/>
    </source>
</evidence>
<keyword evidence="2" id="KW-0472">Membrane</keyword>
<dbReference type="SMART" id="SM00767">
    <property type="entry name" value="DCD"/>
    <property type="match status" value="1"/>
</dbReference>
<dbReference type="AlphaFoldDB" id="A0A843WEH0"/>
<accession>A0A843WEH0</accession>
<dbReference type="InterPro" id="IPR013989">
    <property type="entry name" value="Dev_and_cell_death_domain"/>
</dbReference>
<evidence type="ECO:0000313" key="4">
    <source>
        <dbReference type="EMBL" id="MQM02524.1"/>
    </source>
</evidence>
<proteinExistence type="predicted"/>
<sequence>MICQAASFGGTNIDPTAWEDKKCKGESRFPAQVRIRVRKICKALEEDAFRPVLHHYDGPKFRLELSVPEAVEHGAYIGVLDPYGAPVSMKRKLAGDTWVYLSSPSLLGGERAVPTLPSGFAGSLPFGFCLGSLVGVFVSPSLGGVVPISFGDCYLRSVSLVRRRTQFVCHLGSLFEDRNFDLAISPQSGDVELRPVVLVAMGVPTLVVSPSSFACEQRRPSLFSGRLEDEKKVPTPILPHSENATAEGDATIDASTKADATSVYRGAHGDRDISFRVLSRRGLQTLPGRVVEERRVYRPLCRDSVAVYPAAATLPETLLFTMLGHYPFSHESIPNSAQPKAHRADEGAHSRSVPSPSSSNEAAELERLLLEMGPDQARELLSTFALRSSSKTGPTGPHYPAHSRSPHVVTPESGHPFVQSTSLQPAHYAQSGPDLDSRLRSHSQASPRYPQAISAQDFQSEFESMKRELSDLRRQLKPKPSFNDTLPDFCGLRIPPPSQLLVYRKFNGAGDPYIHLKDFLYESVSYQHDRRLLAYLFRRSLDGPALEWFYSLPLNEAEDFEIVKARFVQQYQDRAGPEYSMAYLVAEQMKPDEEFATYADRWRQISTHVQMHIPEEEKIKLIIANATPMLVDPSYSTGIFFGSVIYFAILFIDWVLIIHYFVDTKPVVYEHPILLKHLFEYQRFSRRKLLEAPGAWFVESRAALGFWAASLELCGARSCGRLALCAADAAMLGRLCKAAQAHAMCAGAARPGAMQAPLLVCGEGRSQVGWVRQRRCRWLLCDGGGWALARCMQEAGFDGGLLRWRSRPAEVAILVRAAEEAEGAWKPIKCLQRPQSGCVSVLGWMVEQWKIVRQFKRFRCES</sequence>
<dbReference type="PROSITE" id="PS51222">
    <property type="entry name" value="DCD"/>
    <property type="match status" value="1"/>
</dbReference>
<feature type="compositionally biased region" description="Low complexity" evidence="1">
    <location>
        <begin position="350"/>
        <end position="362"/>
    </location>
</feature>
<feature type="domain" description="DCD" evidence="3">
    <location>
        <begin position="1"/>
        <end position="79"/>
    </location>
</feature>
<dbReference type="GO" id="GO:0034976">
    <property type="term" value="P:response to endoplasmic reticulum stress"/>
    <property type="evidence" value="ECO:0007669"/>
    <property type="project" value="InterPro"/>
</dbReference>
<gene>
    <name evidence="4" type="ORF">Taro_035299</name>
</gene>
<evidence type="ECO:0000259" key="3">
    <source>
        <dbReference type="PROSITE" id="PS51222"/>
    </source>
</evidence>
<feature type="region of interest" description="Disordered" evidence="1">
    <location>
        <begin position="388"/>
        <end position="448"/>
    </location>
</feature>
<feature type="region of interest" description="Disordered" evidence="1">
    <location>
        <begin position="333"/>
        <end position="362"/>
    </location>
</feature>
<dbReference type="Proteomes" id="UP000652761">
    <property type="component" value="Unassembled WGS sequence"/>
</dbReference>
<organism evidence="4 5">
    <name type="scientific">Colocasia esculenta</name>
    <name type="common">Wild taro</name>
    <name type="synonym">Arum esculentum</name>
    <dbReference type="NCBI Taxonomy" id="4460"/>
    <lineage>
        <taxon>Eukaryota</taxon>
        <taxon>Viridiplantae</taxon>
        <taxon>Streptophyta</taxon>
        <taxon>Embryophyta</taxon>
        <taxon>Tracheophyta</taxon>
        <taxon>Spermatophyta</taxon>
        <taxon>Magnoliopsida</taxon>
        <taxon>Liliopsida</taxon>
        <taxon>Araceae</taxon>
        <taxon>Aroideae</taxon>
        <taxon>Colocasieae</taxon>
        <taxon>Colocasia</taxon>
    </lineage>
</organism>
<keyword evidence="2" id="KW-1133">Transmembrane helix</keyword>
<name>A0A843WEH0_COLES</name>
<keyword evidence="5" id="KW-1185">Reference proteome</keyword>
<keyword evidence="2" id="KW-0812">Transmembrane</keyword>
<evidence type="ECO:0000256" key="2">
    <source>
        <dbReference type="SAM" id="Phobius"/>
    </source>
</evidence>